<evidence type="ECO:0000256" key="9">
    <source>
        <dbReference type="ARBA" id="ARBA00076306"/>
    </source>
</evidence>
<dbReference type="InterPro" id="IPR018359">
    <property type="entry name" value="Bromodomain_CS"/>
</dbReference>
<dbReference type="eggNOG" id="KOG1932">
    <property type="taxonomic scope" value="Eukaryota"/>
</dbReference>
<dbReference type="InterPro" id="IPR057991">
    <property type="entry name" value="TPR_TAF2_C"/>
</dbReference>
<dbReference type="Proteomes" id="UP000030671">
    <property type="component" value="Unassembled WGS sequence"/>
</dbReference>
<dbReference type="InterPro" id="IPR037813">
    <property type="entry name" value="TAF2"/>
</dbReference>
<evidence type="ECO:0000256" key="5">
    <source>
        <dbReference type="ARBA" id="ARBA00023117"/>
    </source>
</evidence>
<feature type="region of interest" description="Disordered" evidence="11">
    <location>
        <begin position="1371"/>
        <end position="1517"/>
    </location>
</feature>
<keyword evidence="4" id="KW-0805">Transcription regulation</keyword>
<dbReference type="PROSITE" id="PS50014">
    <property type="entry name" value="BROMODOMAIN_2"/>
    <property type="match status" value="3"/>
</dbReference>
<dbReference type="GO" id="GO:0008270">
    <property type="term" value="F:zinc ion binding"/>
    <property type="evidence" value="ECO:0007669"/>
    <property type="project" value="InterPro"/>
</dbReference>
<feature type="region of interest" description="Disordered" evidence="11">
    <location>
        <begin position="1735"/>
        <end position="1763"/>
    </location>
</feature>
<dbReference type="InterPro" id="IPR027268">
    <property type="entry name" value="Peptidase_M4/M1_CTD_sf"/>
</dbReference>
<dbReference type="Gene3D" id="2.60.40.1730">
    <property type="entry name" value="tricorn interacting facor f3 domain"/>
    <property type="match status" value="1"/>
</dbReference>
<dbReference type="InterPro" id="IPR036427">
    <property type="entry name" value="Bromodomain-like_sf"/>
</dbReference>
<evidence type="ECO:0000256" key="2">
    <source>
        <dbReference type="ARBA" id="ARBA00010937"/>
    </source>
</evidence>
<dbReference type="HOGENOM" id="CLU_002317_1_0_1"/>
<dbReference type="InterPro" id="IPR001487">
    <property type="entry name" value="Bromodomain"/>
</dbReference>
<name>W4KMB2_HETIT</name>
<dbReference type="RefSeq" id="XP_009540384.1">
    <property type="nucleotide sequence ID" value="XM_009542089.1"/>
</dbReference>
<dbReference type="Pfam" id="PF25316">
    <property type="entry name" value="TAF2_3rd"/>
    <property type="match status" value="1"/>
</dbReference>
<evidence type="ECO:0000256" key="7">
    <source>
        <dbReference type="ARBA" id="ARBA00023242"/>
    </source>
</evidence>
<keyword evidence="7" id="KW-0539">Nucleus</keyword>
<reference evidence="13 14" key="1">
    <citation type="journal article" date="2012" name="New Phytol.">
        <title>Insight into trade-off between wood decay and parasitism from the genome of a fungal forest pathogen.</title>
        <authorList>
            <person name="Olson A."/>
            <person name="Aerts A."/>
            <person name="Asiegbu F."/>
            <person name="Belbahri L."/>
            <person name="Bouzid O."/>
            <person name="Broberg A."/>
            <person name="Canback B."/>
            <person name="Coutinho P.M."/>
            <person name="Cullen D."/>
            <person name="Dalman K."/>
            <person name="Deflorio G."/>
            <person name="van Diepen L.T."/>
            <person name="Dunand C."/>
            <person name="Duplessis S."/>
            <person name="Durling M."/>
            <person name="Gonthier P."/>
            <person name="Grimwood J."/>
            <person name="Fossdal C.G."/>
            <person name="Hansson D."/>
            <person name="Henrissat B."/>
            <person name="Hietala A."/>
            <person name="Himmelstrand K."/>
            <person name="Hoffmeister D."/>
            <person name="Hogberg N."/>
            <person name="James T.Y."/>
            <person name="Karlsson M."/>
            <person name="Kohler A."/>
            <person name="Kues U."/>
            <person name="Lee Y.H."/>
            <person name="Lin Y.C."/>
            <person name="Lind M."/>
            <person name="Lindquist E."/>
            <person name="Lombard V."/>
            <person name="Lucas S."/>
            <person name="Lunden K."/>
            <person name="Morin E."/>
            <person name="Murat C."/>
            <person name="Park J."/>
            <person name="Raffaello T."/>
            <person name="Rouze P."/>
            <person name="Salamov A."/>
            <person name="Schmutz J."/>
            <person name="Solheim H."/>
            <person name="Stahlberg J."/>
            <person name="Velez H."/>
            <person name="de Vries R.P."/>
            <person name="Wiebenga A."/>
            <person name="Woodward S."/>
            <person name="Yakovlev I."/>
            <person name="Garbelotto M."/>
            <person name="Martin F."/>
            <person name="Grigoriev I.V."/>
            <person name="Stenlid J."/>
        </authorList>
    </citation>
    <scope>NUCLEOTIDE SEQUENCE [LARGE SCALE GENOMIC DNA]</scope>
    <source>
        <strain evidence="13 14">TC 32-1</strain>
    </source>
</reference>
<proteinExistence type="inferred from homology"/>
<feature type="domain" description="Bromo" evidence="12">
    <location>
        <begin position="1645"/>
        <end position="1719"/>
    </location>
</feature>
<dbReference type="SUPFAM" id="SSF47370">
    <property type="entry name" value="Bromodomain"/>
    <property type="match status" value="3"/>
</dbReference>
<dbReference type="SUPFAM" id="SSF63737">
    <property type="entry name" value="Leukotriene A4 hydrolase N-terminal domain"/>
    <property type="match status" value="1"/>
</dbReference>
<comment type="function">
    <text evidence="8">Functions as a component of the DNA-binding general transcription factor complex TFIID. Binding of TFIID to a promoter (with or without TATA element) is the initial step in pre-initiation complex (PIC) formation. TFIID plays a key role in the regulation of gene expression by RNA polymerase II through different activities such as transcription activator interaction, core promoter recognition and selectivity, TFIIA and TFIIB interaction, chromatin modification (histone acetylation by TAF1), facilitation of DNA opening and initiation of transcription.</text>
</comment>
<feature type="region of interest" description="Disordered" evidence="11">
    <location>
        <begin position="1150"/>
        <end position="1211"/>
    </location>
</feature>
<dbReference type="FunCoup" id="W4KMB2">
    <property type="interactions" value="531"/>
</dbReference>
<dbReference type="PRINTS" id="PR00503">
    <property type="entry name" value="BROMODOMAIN"/>
</dbReference>
<dbReference type="GO" id="GO:0006325">
    <property type="term" value="P:chromatin organization"/>
    <property type="evidence" value="ECO:0007669"/>
    <property type="project" value="UniProtKB-ARBA"/>
</dbReference>
<comment type="subcellular location">
    <subcellularLocation>
        <location evidence="1">Nucleus</location>
    </subcellularLocation>
</comment>
<dbReference type="eggNOG" id="KOG1474">
    <property type="taxonomic scope" value="Eukaryota"/>
</dbReference>
<dbReference type="EMBL" id="KI925454">
    <property type="protein sequence ID" value="ETW86829.1"/>
    <property type="molecule type" value="Genomic_DNA"/>
</dbReference>
<keyword evidence="5 10" id="KW-0103">Bromodomain</keyword>
<evidence type="ECO:0000313" key="13">
    <source>
        <dbReference type="EMBL" id="ETW86829.1"/>
    </source>
</evidence>
<dbReference type="PROSITE" id="PS00633">
    <property type="entry name" value="BROMODOMAIN_1"/>
    <property type="match status" value="1"/>
</dbReference>
<dbReference type="PRINTS" id="PR01217">
    <property type="entry name" value="PRICHEXTENSN"/>
</dbReference>
<gene>
    <name evidence="13" type="ORF">HETIRDRAFT_58796</name>
</gene>
<feature type="compositionally biased region" description="Pro residues" evidence="11">
    <location>
        <begin position="1478"/>
        <end position="1489"/>
    </location>
</feature>
<dbReference type="PANTHER" id="PTHR15137:SF9">
    <property type="entry name" value="TRANSCRIPTION INITIATION FACTOR TFIID SUBUNIT 2"/>
    <property type="match status" value="1"/>
</dbReference>
<dbReference type="GO" id="GO:0006367">
    <property type="term" value="P:transcription initiation at RNA polymerase II promoter"/>
    <property type="evidence" value="ECO:0007669"/>
    <property type="project" value="TreeGrafter"/>
</dbReference>
<evidence type="ECO:0000256" key="6">
    <source>
        <dbReference type="ARBA" id="ARBA00023163"/>
    </source>
</evidence>
<dbReference type="Pfam" id="PF01433">
    <property type="entry name" value="Peptidase_M1"/>
    <property type="match status" value="1"/>
</dbReference>
<accession>W4KMB2</accession>
<dbReference type="OrthoDB" id="308861at2759"/>
<feature type="domain" description="Bromo" evidence="12">
    <location>
        <begin position="1227"/>
        <end position="1299"/>
    </location>
</feature>
<dbReference type="Gene3D" id="1.10.390.10">
    <property type="entry name" value="Neutral Protease Domain 2"/>
    <property type="match status" value="1"/>
</dbReference>
<evidence type="ECO:0000313" key="14">
    <source>
        <dbReference type="Proteomes" id="UP000030671"/>
    </source>
</evidence>
<dbReference type="InParanoid" id="W4KMB2"/>
<dbReference type="GO" id="GO:0000976">
    <property type="term" value="F:transcription cis-regulatory region binding"/>
    <property type="evidence" value="ECO:0007669"/>
    <property type="project" value="TreeGrafter"/>
</dbReference>
<dbReference type="InterPro" id="IPR057345">
    <property type="entry name" value="Ig-like_TAF2"/>
</dbReference>
<dbReference type="GeneID" id="20678450"/>
<feature type="domain" description="Bromo" evidence="12">
    <location>
        <begin position="1535"/>
        <end position="1607"/>
    </location>
</feature>
<dbReference type="SMART" id="SM00297">
    <property type="entry name" value="BROMO"/>
    <property type="match status" value="3"/>
</dbReference>
<evidence type="ECO:0000259" key="12">
    <source>
        <dbReference type="PROSITE" id="PS50014"/>
    </source>
</evidence>
<keyword evidence="14" id="KW-1185">Reference proteome</keyword>
<dbReference type="PANTHER" id="PTHR15137">
    <property type="entry name" value="TRANSCRIPTION INITIATION FACTOR TFIID"/>
    <property type="match status" value="1"/>
</dbReference>
<dbReference type="InterPro" id="IPR042097">
    <property type="entry name" value="Aminopeptidase_N-like_N_sf"/>
</dbReference>
<dbReference type="STRING" id="747525.W4KMB2"/>
<organism evidence="13 14">
    <name type="scientific">Heterobasidion irregulare (strain TC 32-1)</name>
    <dbReference type="NCBI Taxonomy" id="747525"/>
    <lineage>
        <taxon>Eukaryota</taxon>
        <taxon>Fungi</taxon>
        <taxon>Dikarya</taxon>
        <taxon>Basidiomycota</taxon>
        <taxon>Agaricomycotina</taxon>
        <taxon>Agaricomycetes</taxon>
        <taxon>Russulales</taxon>
        <taxon>Bondarzewiaceae</taxon>
        <taxon>Heterobasidion</taxon>
        <taxon>Heterobasidion annosum species complex</taxon>
    </lineage>
</organism>
<protein>
    <recommendedName>
        <fullName evidence="3">Transcription initiation factor TFIID subunit 2</fullName>
    </recommendedName>
    <alternativeName>
        <fullName evidence="9">TBP-associated factor 2</fullName>
    </alternativeName>
</protein>
<evidence type="ECO:0000256" key="1">
    <source>
        <dbReference type="ARBA" id="ARBA00004123"/>
    </source>
</evidence>
<feature type="compositionally biased region" description="Low complexity" evidence="11">
    <location>
        <begin position="1463"/>
        <end position="1477"/>
    </location>
</feature>
<dbReference type="GO" id="GO:0008237">
    <property type="term" value="F:metallopeptidase activity"/>
    <property type="evidence" value="ECO:0007669"/>
    <property type="project" value="InterPro"/>
</dbReference>
<evidence type="ECO:0000256" key="11">
    <source>
        <dbReference type="SAM" id="MobiDB-lite"/>
    </source>
</evidence>
<dbReference type="Pfam" id="PF25577">
    <property type="entry name" value="TPR_TAF2_C"/>
    <property type="match status" value="1"/>
</dbReference>
<evidence type="ECO:0000256" key="4">
    <source>
        <dbReference type="ARBA" id="ARBA00023015"/>
    </source>
</evidence>
<evidence type="ECO:0000256" key="3">
    <source>
        <dbReference type="ARBA" id="ARBA00017363"/>
    </source>
</evidence>
<dbReference type="GO" id="GO:0005669">
    <property type="term" value="C:transcription factor TFIID complex"/>
    <property type="evidence" value="ECO:0007669"/>
    <property type="project" value="InterPro"/>
</dbReference>
<comment type="similarity">
    <text evidence="2">Belongs to the TAF2 family.</text>
</comment>
<dbReference type="SUPFAM" id="SSF55486">
    <property type="entry name" value="Metalloproteases ('zincins'), catalytic domain"/>
    <property type="match status" value="1"/>
</dbReference>
<evidence type="ECO:0000256" key="8">
    <source>
        <dbReference type="ARBA" id="ARBA00025346"/>
    </source>
</evidence>
<dbReference type="Pfam" id="PF00439">
    <property type="entry name" value="Bromodomain"/>
    <property type="match status" value="3"/>
</dbReference>
<dbReference type="Gene3D" id="1.20.920.10">
    <property type="entry name" value="Bromodomain-like"/>
    <property type="match status" value="3"/>
</dbReference>
<dbReference type="KEGG" id="hir:HETIRDRAFT_58796"/>
<keyword evidence="6" id="KW-0804">Transcription</keyword>
<dbReference type="InterPro" id="IPR014782">
    <property type="entry name" value="Peptidase_M1_dom"/>
</dbReference>
<feature type="compositionally biased region" description="Polar residues" evidence="11">
    <location>
        <begin position="1199"/>
        <end position="1210"/>
    </location>
</feature>
<dbReference type="GO" id="GO:0016251">
    <property type="term" value="F:RNA polymerase II general transcription initiation factor activity"/>
    <property type="evidence" value="ECO:0007669"/>
    <property type="project" value="TreeGrafter"/>
</dbReference>
<evidence type="ECO:0000256" key="10">
    <source>
        <dbReference type="PROSITE-ProRule" id="PRU00035"/>
    </source>
</evidence>
<dbReference type="CDD" id="cd04369">
    <property type="entry name" value="Bromodomain"/>
    <property type="match status" value="3"/>
</dbReference>
<dbReference type="FunFam" id="1.10.390.10:FF:000011">
    <property type="entry name" value="Transcription initiation factor TFIID subunit"/>
    <property type="match status" value="1"/>
</dbReference>
<dbReference type="CDD" id="cd09839">
    <property type="entry name" value="M1_like_TAF2"/>
    <property type="match status" value="1"/>
</dbReference>
<dbReference type="GO" id="GO:0003682">
    <property type="term" value="F:chromatin binding"/>
    <property type="evidence" value="ECO:0007669"/>
    <property type="project" value="TreeGrafter"/>
</dbReference>
<sequence length="1763" mass="197654">MQREHIRRGFSIVHQKVVLEIDFSGSLWGYTEITIVPTSKDLKTLHLHSRQCTIHSVTVANHRADFIHYDPLTNLSVSDPKDLHTHPELRRKVYSALADGDEGELSIAIPKEVSLKQSGSTTGVVVSEAATPEPQTPGFAVAHTLVAIPEFSPITVNIEYSLRHPVDGLQFIVPSDAYPYRAPHVFTTPSSPDAARCWVPCIDNIWERCTWELEFVVPRHLEDRDENPRADDEEEAADSHPTVVVCSGEFVEQVAHPYNSNKSIFLFSQSILTSVQHIGFVAGPLHVFPIPADHASDDVNGSSQPLMHAFCLPGHEAQLAASVSFIRQAMTFYTTELGSYPFGSHKIVFVDELPTIRFDTSTLSIVTVDLLHGEDAIDQVFETREALSHALACQWSGINIQPKTWSDLWLVDGIGLYIAGLFLRKLFGNNEYRFRLKKDMERIFEQDDGSMLPICQPQCLDPPDAGRLPFVHLKSPLVLHILDRRLGKSGTALGLSRVLPKLFLSAISGEMPNNALSTHNFLRTCRKVSGVDLRSFAEQWIYGSGCPSFGFSASFNRKKMAVEITMRQEAPAWKFHEHDEVTKALYKPVPFFEGQMTIRIHEADGTPYEHVLDIRAPFKRYEVPFNTKYKRVRRNTKRYLARQAAAQAAAEGDQEAAEAMGMVDMGFGLEIWEKEKERENWKVVDWTEEDEQLMSGATYEWIRMDADFEWIAMIAFDQPDYMWVSQLQRDRDVVAQLEAINALTKMPTPVISSTLTKTVLVTNYFYRIRCEAALTLVTCALPKLEFLGLFHLFKLFLRYCYDPEDPQQDLFTHTYVPRPNDFSDIAEYFVRRTLIKAIAQVRFGNGKCPSVVRQFLIDQLKYNDNTANPYTDAFYICTIISSLACASVSTAPPEHGELFPMETKTEQTSEDANLLQQALSEADRYRNMDRLIASPHNIVTIAALEFRLILSMANLIPNDPRIFFPLTREGNYTQVRIAAFDALFLTKWFNPKITRYLLAVVANDPSRIIRRHVARNAFQSLALLVSMGELKGGPKESESLLIEEDGTLHEKVKENKKSEIDVLIKALRKDKEVGKNEVIRECLLPIALAPDVDFEVRWMMLKLADIVVKGHEEAPPKLSIHLPPPTPIIEVLPPLPPVKVLPVRPLKTGGLPARSPLLPTPVPSKIRLLPSGGPAESHLLNHRPPDGTHSSGKGKQKSNTKSVPKAQSSGMGVMDIKACRNALGKVKANKHAHWFLQPVDPVRDEAPRYFEIIKNPMDLGTMSAKLEQGMYRDRFAFESDFRLIIRNAKTYNSPDTYVFNEAVAIESFFEKLWIRINKTIDSKAVTGMKPVMPMAPPPLPPSVAAIAEPSKPRPILPPPILPLSSEAAPRPSIKLKLGGGGPPDILQKSTPVAKPKPRKLKPLSRPSPPGKEREKKPMLKQPGTVKIGKSSPAESSTQVKSPPPPPAIENPRISIKVKDDRTPTPTFSKPTPTSSKPTPTPKYTPPSKPIPTSSKPTPNLSRSATASSKPPKKSPVVQAMPINKTKCKEVLKALLKLPEAGIFARPVDPQLDGCPTYYDEIKDPMDFGTIGQRLNTTIYTTMEDFTKDIELVFSNCRLFNPPTTYPTDCADAVERLFKKEWAKIMEKKLPWTEKRSLQSLMTNLVKESISFVFREPVDPKVLGIPQYFEIIPKKDARDLRTIRQKLDTDKYDSIEAWEADMELMIRNAIHFNGADSDVGQVAVLVRNRVKDMLSGVKSQQGVKKRKEGDKPNGGPVTKKAKLG</sequence>